<evidence type="ECO:0000256" key="3">
    <source>
        <dbReference type="RuleBase" id="RU003694"/>
    </source>
</evidence>
<dbReference type="Pfam" id="PF02801">
    <property type="entry name" value="Ketoacyl-synt_C"/>
    <property type="match status" value="1"/>
</dbReference>
<reference evidence="5 6" key="1">
    <citation type="submission" date="2021-03" db="EMBL/GenBank/DDBJ databases">
        <title>Isolation and description of Capnocytophaga bilenii sp. nov., a novel Capnocytophaga species, isolated from a gingivitis subject.</title>
        <authorList>
            <person name="Antezack A."/>
            <person name="Monnet-Corti V."/>
            <person name="La Scola B."/>
        </authorList>
    </citation>
    <scope>NUCLEOTIDE SEQUENCE [LARGE SCALE GENOMIC DNA]</scope>
    <source>
        <strain evidence="5 6">Marseille-Q4570</strain>
    </source>
</reference>
<keyword evidence="2 3" id="KW-0808">Transferase</keyword>
<dbReference type="Pfam" id="PF00109">
    <property type="entry name" value="ketoacyl-synt"/>
    <property type="match status" value="1"/>
</dbReference>
<evidence type="ECO:0000313" key="6">
    <source>
        <dbReference type="Proteomes" id="UP000681610"/>
    </source>
</evidence>
<protein>
    <submittedName>
        <fullName evidence="5">Beta-ketoacyl synthase</fullName>
    </submittedName>
</protein>
<proteinExistence type="inferred from homology"/>
<comment type="caution">
    <text evidence="5">The sequence shown here is derived from an EMBL/GenBank/DDBJ whole genome shotgun (WGS) entry which is preliminary data.</text>
</comment>
<dbReference type="InterPro" id="IPR016039">
    <property type="entry name" value="Thiolase-like"/>
</dbReference>
<dbReference type="PANTHER" id="PTHR11712:SF347">
    <property type="entry name" value="BETA KETOACYL-ACYL CARRIER PROTEIN SYNTHASE"/>
    <property type="match status" value="1"/>
</dbReference>
<sequence>MSYIHQYNITTPLGLDLETTMEAVLSGQTGIALQADRGRFANIPMSVFSENALTAYPDYMRYPHLTRLQRLLYVAVAPLLKDIRITERTGLLLSTTKGDIRSLEKGTDTLPFLHHAAKELAEVLGICTTPMVVSNACVSGVMALSVASRLLAAGVYDSMLIVAGDEVTDFVLSGFSSFQAMSSSPCKPYDANRDGISLGEATAALWLSNEREDAVAKIVGGASINDANHISGPSRTGEGLYLSIAAALQQAGLQPEAIDLINAHGTGTLYNDEMESIALMRSGLLNTPVNSYKGYFGHTLGTSGLLESILSVALAKRGMALRSLNFKRLGVSHNINVLAKNERLKTHYLLKTASGFGGSNTAVVIEIYE</sequence>
<name>A0ABS3PWS2_9FLAO</name>
<dbReference type="InterPro" id="IPR014030">
    <property type="entry name" value="Ketoacyl_synth_N"/>
</dbReference>
<dbReference type="InterPro" id="IPR000794">
    <property type="entry name" value="Beta-ketoacyl_synthase"/>
</dbReference>
<evidence type="ECO:0000256" key="2">
    <source>
        <dbReference type="ARBA" id="ARBA00022679"/>
    </source>
</evidence>
<dbReference type="EMBL" id="JAGDYP010000003">
    <property type="protein sequence ID" value="MBO1883798.1"/>
    <property type="molecule type" value="Genomic_DNA"/>
</dbReference>
<dbReference type="InterPro" id="IPR020841">
    <property type="entry name" value="PKS_Beta-ketoAc_synthase_dom"/>
</dbReference>
<dbReference type="PANTHER" id="PTHR11712">
    <property type="entry name" value="POLYKETIDE SYNTHASE-RELATED"/>
    <property type="match status" value="1"/>
</dbReference>
<dbReference type="RefSeq" id="WP_208058398.1">
    <property type="nucleotide sequence ID" value="NZ_JAGDYP010000003.1"/>
</dbReference>
<dbReference type="SMART" id="SM00825">
    <property type="entry name" value="PKS_KS"/>
    <property type="match status" value="1"/>
</dbReference>
<evidence type="ECO:0000259" key="4">
    <source>
        <dbReference type="PROSITE" id="PS52004"/>
    </source>
</evidence>
<dbReference type="Proteomes" id="UP000681610">
    <property type="component" value="Unassembled WGS sequence"/>
</dbReference>
<evidence type="ECO:0000256" key="1">
    <source>
        <dbReference type="ARBA" id="ARBA00008467"/>
    </source>
</evidence>
<organism evidence="5 6">
    <name type="scientific">Capnocytophaga bilenii</name>
    <dbReference type="NCBI Taxonomy" id="2819369"/>
    <lineage>
        <taxon>Bacteria</taxon>
        <taxon>Pseudomonadati</taxon>
        <taxon>Bacteroidota</taxon>
        <taxon>Flavobacteriia</taxon>
        <taxon>Flavobacteriales</taxon>
        <taxon>Flavobacteriaceae</taxon>
        <taxon>Capnocytophaga</taxon>
    </lineage>
</organism>
<dbReference type="InterPro" id="IPR014031">
    <property type="entry name" value="Ketoacyl_synth_C"/>
</dbReference>
<accession>A0ABS3PWS2</accession>
<keyword evidence="6" id="KW-1185">Reference proteome</keyword>
<dbReference type="PROSITE" id="PS52004">
    <property type="entry name" value="KS3_2"/>
    <property type="match status" value="1"/>
</dbReference>
<comment type="similarity">
    <text evidence="1 3">Belongs to the thiolase-like superfamily. Beta-ketoacyl-ACP synthases family.</text>
</comment>
<evidence type="ECO:0000313" key="5">
    <source>
        <dbReference type="EMBL" id="MBO1883798.1"/>
    </source>
</evidence>
<dbReference type="Gene3D" id="3.40.47.10">
    <property type="match status" value="1"/>
</dbReference>
<feature type="domain" description="Ketosynthase family 3 (KS3)" evidence="4">
    <location>
        <begin position="1"/>
        <end position="367"/>
    </location>
</feature>
<dbReference type="SUPFAM" id="SSF53901">
    <property type="entry name" value="Thiolase-like"/>
    <property type="match status" value="2"/>
</dbReference>
<gene>
    <name evidence="5" type="ORF">J4N46_05030</name>
</gene>